<dbReference type="Pfam" id="PF01368">
    <property type="entry name" value="DHH"/>
    <property type="match status" value="1"/>
</dbReference>
<organism evidence="3 4">
    <name type="scientific">Persicobacter diffluens</name>
    <dbReference type="NCBI Taxonomy" id="981"/>
    <lineage>
        <taxon>Bacteria</taxon>
        <taxon>Pseudomonadati</taxon>
        <taxon>Bacteroidota</taxon>
        <taxon>Cytophagia</taxon>
        <taxon>Cytophagales</taxon>
        <taxon>Persicobacteraceae</taxon>
        <taxon>Persicobacter</taxon>
    </lineage>
</organism>
<dbReference type="Gene3D" id="3.90.1640.10">
    <property type="entry name" value="inorganic pyrophosphatase (n-terminal core)"/>
    <property type="match status" value="1"/>
</dbReference>
<dbReference type="Pfam" id="PF02272">
    <property type="entry name" value="DHHA1"/>
    <property type="match status" value="1"/>
</dbReference>
<evidence type="ECO:0000259" key="1">
    <source>
        <dbReference type="Pfam" id="PF01368"/>
    </source>
</evidence>
<dbReference type="Gene3D" id="3.10.310.30">
    <property type="match status" value="1"/>
</dbReference>
<accession>A0AAN5AJK1</accession>
<feature type="domain" description="DDH" evidence="1">
    <location>
        <begin position="38"/>
        <end position="188"/>
    </location>
</feature>
<evidence type="ECO:0000313" key="4">
    <source>
        <dbReference type="Proteomes" id="UP001310022"/>
    </source>
</evidence>
<dbReference type="InterPro" id="IPR051319">
    <property type="entry name" value="Oligoribo/pAp-PDE_c-di-AMP_PDE"/>
</dbReference>
<dbReference type="AlphaFoldDB" id="A0AAN5AJK1"/>
<dbReference type="SUPFAM" id="SSF64182">
    <property type="entry name" value="DHH phosphoesterases"/>
    <property type="match status" value="1"/>
</dbReference>
<comment type="caution">
    <text evidence="3">The sequence shown here is derived from an EMBL/GenBank/DDBJ whole genome shotgun (WGS) entry which is preliminary data.</text>
</comment>
<name>A0AAN5AJK1_9BACT</name>
<evidence type="ECO:0000313" key="3">
    <source>
        <dbReference type="EMBL" id="GJM61735.1"/>
    </source>
</evidence>
<dbReference type="GO" id="GO:0003676">
    <property type="term" value="F:nucleic acid binding"/>
    <property type="evidence" value="ECO:0007669"/>
    <property type="project" value="InterPro"/>
</dbReference>
<dbReference type="Proteomes" id="UP001310022">
    <property type="component" value="Unassembled WGS sequence"/>
</dbReference>
<dbReference type="InterPro" id="IPR003156">
    <property type="entry name" value="DHHA1_dom"/>
</dbReference>
<dbReference type="InterPro" id="IPR038763">
    <property type="entry name" value="DHH_sf"/>
</dbReference>
<reference evidence="3 4" key="1">
    <citation type="submission" date="2021-12" db="EMBL/GenBank/DDBJ databases">
        <title>Genome sequencing of bacteria with rrn-lacking chromosome and rrn-plasmid.</title>
        <authorList>
            <person name="Anda M."/>
            <person name="Iwasaki W."/>
        </authorList>
    </citation>
    <scope>NUCLEOTIDE SEQUENCE [LARGE SCALE GENOMIC DNA]</scope>
    <source>
        <strain evidence="3 4">NBRC 15940</strain>
    </source>
</reference>
<proteinExistence type="predicted"/>
<dbReference type="EMBL" id="BQKE01000001">
    <property type="protein sequence ID" value="GJM61735.1"/>
    <property type="molecule type" value="Genomic_DNA"/>
</dbReference>
<sequence>MRTFAPWKKWLMLNRAFYNYMQDLEGFKSFLSSPKKGVIIPHAKPDGDALGSCLAWYHFLLKKGHEVKVISPTDYPAFLKWMKGQDEVLVYEDGGEAEAEKLVQEAEVVYCLDFNDLKRINGLGELVEKCTAKKVMVDHHQEPTDFADFTFSDTSYAATCEMIYELIVELDGRELVDQDMAEELYAGIMTDTGGFKHSNTTKKTHTITADLIDLKADTAKIGKYIYDANSLDRLRFLGFALSQRLQVLPEYRTAFFAITAEDLKKFNEQTGDTEGFVNYALSMREIVFAAMIIQRKDGIKMSFRSKGTFDASVFAKANFNGGGHKNAAGGISDLEDIEGTVEKFTNLLPAYKEELLNAN</sequence>
<feature type="domain" description="DHHA1" evidence="2">
    <location>
        <begin position="265"/>
        <end position="345"/>
    </location>
</feature>
<dbReference type="PANTHER" id="PTHR47618">
    <property type="entry name" value="BIFUNCTIONAL OLIGORIBONUCLEASE AND PAP PHOSPHATASE NRNA"/>
    <property type="match status" value="1"/>
</dbReference>
<dbReference type="InterPro" id="IPR001667">
    <property type="entry name" value="DDH_dom"/>
</dbReference>
<keyword evidence="4" id="KW-1185">Reference proteome</keyword>
<dbReference type="PANTHER" id="PTHR47618:SF1">
    <property type="entry name" value="BIFUNCTIONAL OLIGORIBONUCLEASE AND PAP PHOSPHATASE NRNA"/>
    <property type="match status" value="1"/>
</dbReference>
<evidence type="ECO:0000259" key="2">
    <source>
        <dbReference type="Pfam" id="PF02272"/>
    </source>
</evidence>
<protein>
    <submittedName>
        <fullName evidence="3">Exopolyphosphatase</fullName>
    </submittedName>
</protein>
<gene>
    <name evidence="3" type="primary">fjo19</name>
    <name evidence="3" type="ORF">PEDI_22870</name>
</gene>